<dbReference type="EMBL" id="QPMK01000003">
    <property type="protein sequence ID" value="RDD67090.1"/>
    <property type="molecule type" value="Genomic_DNA"/>
</dbReference>
<feature type="compositionally biased region" description="Basic and acidic residues" evidence="1">
    <location>
        <begin position="294"/>
        <end position="313"/>
    </location>
</feature>
<reference evidence="2 3" key="1">
    <citation type="submission" date="2018-07" db="EMBL/GenBank/DDBJ databases">
        <title>Thalassococcus profundi sp. nov., a marine bacterium isolated from deep seawater of Okinawa Trough.</title>
        <authorList>
            <person name="Yu M."/>
        </authorList>
    </citation>
    <scope>NUCLEOTIDE SEQUENCE [LARGE SCALE GENOMIC DNA]</scope>
    <source>
        <strain evidence="2 3">WRAS1</strain>
    </source>
</reference>
<organism evidence="2 3">
    <name type="scientific">Thalassococcus profundi</name>
    <dbReference type="NCBI Taxonomy" id="2282382"/>
    <lineage>
        <taxon>Bacteria</taxon>
        <taxon>Pseudomonadati</taxon>
        <taxon>Pseudomonadota</taxon>
        <taxon>Alphaproteobacteria</taxon>
        <taxon>Rhodobacterales</taxon>
        <taxon>Roseobacteraceae</taxon>
        <taxon>Thalassococcus</taxon>
    </lineage>
</organism>
<dbReference type="OrthoDB" id="8481769at2"/>
<evidence type="ECO:0000256" key="1">
    <source>
        <dbReference type="SAM" id="MobiDB-lite"/>
    </source>
</evidence>
<protein>
    <recommendedName>
        <fullName evidence="4">Sulfotransferase family protein</fullName>
    </recommendedName>
</protein>
<proteinExistence type="predicted"/>
<comment type="caution">
    <text evidence="2">The sequence shown here is derived from an EMBL/GenBank/DDBJ whole genome shotgun (WGS) entry which is preliminary data.</text>
</comment>
<feature type="region of interest" description="Disordered" evidence="1">
    <location>
        <begin position="279"/>
        <end position="313"/>
    </location>
</feature>
<dbReference type="SUPFAM" id="SSF52540">
    <property type="entry name" value="P-loop containing nucleoside triphosphate hydrolases"/>
    <property type="match status" value="1"/>
</dbReference>
<sequence>MDIILHLGAHRCASTSFQTYMRQSGAALSGQGIGFWGPQRTRKGLFHDLPEQPSNSVRGRRAAGRVALSCAATARRGVAVLLVSDENMLGTPRRNLRARSLYPQVGERVARFHHAFGGRPRRALLQIRSLDSYWASLLAYLLPRGLPCPDAETLAALAAAPRSWRQVVTDLSCAMPGTELLVTPFERFAAHPDRLLQRATGMLFPPAAPADGPWCNRAPDVPTLAEVMAARGEDPARLGARSGRWMPFSPLQALHLRAAYADDLYWLRAGADGLARYIEEPEPDKTRTTWPPDLLERGPTADDTDTRRVAQDR</sequence>
<evidence type="ECO:0000313" key="3">
    <source>
        <dbReference type="Proteomes" id="UP000253977"/>
    </source>
</evidence>
<evidence type="ECO:0008006" key="4">
    <source>
        <dbReference type="Google" id="ProtNLM"/>
    </source>
</evidence>
<name>A0A369TPJ6_9RHOB</name>
<keyword evidence="3" id="KW-1185">Reference proteome</keyword>
<dbReference type="Proteomes" id="UP000253977">
    <property type="component" value="Unassembled WGS sequence"/>
</dbReference>
<dbReference type="RefSeq" id="WP_114509838.1">
    <property type="nucleotide sequence ID" value="NZ_QPMK01000003.1"/>
</dbReference>
<accession>A0A369TPJ6</accession>
<evidence type="ECO:0000313" key="2">
    <source>
        <dbReference type="EMBL" id="RDD67090.1"/>
    </source>
</evidence>
<gene>
    <name evidence="2" type="ORF">DU478_04940</name>
</gene>
<dbReference type="AlphaFoldDB" id="A0A369TPJ6"/>
<dbReference type="InterPro" id="IPR027417">
    <property type="entry name" value="P-loop_NTPase"/>
</dbReference>